<reference evidence="1" key="1">
    <citation type="journal article" date="2020" name="Nature">
        <title>Giant virus diversity and host interactions through global metagenomics.</title>
        <authorList>
            <person name="Schulz F."/>
            <person name="Roux S."/>
            <person name="Paez-Espino D."/>
            <person name="Jungbluth S."/>
            <person name="Walsh D.A."/>
            <person name="Denef V.J."/>
            <person name="McMahon K.D."/>
            <person name="Konstantinidis K.T."/>
            <person name="Eloe-Fadrosh E.A."/>
            <person name="Kyrpides N.C."/>
            <person name="Woyke T."/>
        </authorList>
    </citation>
    <scope>NUCLEOTIDE SEQUENCE</scope>
    <source>
        <strain evidence="1">GVMAG-S-1035303-20</strain>
    </source>
</reference>
<protein>
    <submittedName>
        <fullName evidence="1">Uncharacterized protein</fullName>
    </submittedName>
</protein>
<organism evidence="1">
    <name type="scientific">viral metagenome</name>
    <dbReference type="NCBI Taxonomy" id="1070528"/>
    <lineage>
        <taxon>unclassified sequences</taxon>
        <taxon>metagenomes</taxon>
        <taxon>organismal metagenomes</taxon>
    </lineage>
</organism>
<accession>A0A6C0AJ05</accession>
<proteinExistence type="predicted"/>
<dbReference type="AlphaFoldDB" id="A0A6C0AJ05"/>
<evidence type="ECO:0000313" key="1">
    <source>
        <dbReference type="EMBL" id="QHS79748.1"/>
    </source>
</evidence>
<sequence length="112" mass="11704">MATCSIAYGKGKDISANFVEQLRNASDVTAMIKRQGIKQNYLVDSAAYGKNLRPLGGISHSDLLALGHTVMSVGPSNALTPAAGYAIPCSPCGSTNTPPFSTLQASLSLIRY</sequence>
<dbReference type="EMBL" id="MN740651">
    <property type="protein sequence ID" value="QHS79748.1"/>
    <property type="molecule type" value="Genomic_DNA"/>
</dbReference>
<name>A0A6C0AJ05_9ZZZZ</name>